<proteinExistence type="predicted"/>
<dbReference type="RefSeq" id="WP_323576266.1">
    <property type="nucleotide sequence ID" value="NZ_JAYGJQ010000001.1"/>
</dbReference>
<keyword evidence="3" id="KW-1185">Reference proteome</keyword>
<name>A0ABU5VTQ8_9BACT</name>
<evidence type="ECO:0000313" key="2">
    <source>
        <dbReference type="EMBL" id="MEA9356371.1"/>
    </source>
</evidence>
<keyword evidence="1" id="KW-0732">Signal</keyword>
<gene>
    <name evidence="2" type="ORF">SHI21_09165</name>
</gene>
<accession>A0ABU5VTQ8</accession>
<protein>
    <submittedName>
        <fullName evidence="2">DUF2796 domain-containing protein</fullName>
    </submittedName>
</protein>
<organism evidence="2 3">
    <name type="scientific">Bacteriovorax antarcticus</name>
    <dbReference type="NCBI Taxonomy" id="3088717"/>
    <lineage>
        <taxon>Bacteria</taxon>
        <taxon>Pseudomonadati</taxon>
        <taxon>Bdellovibrionota</taxon>
        <taxon>Bacteriovoracia</taxon>
        <taxon>Bacteriovoracales</taxon>
        <taxon>Bacteriovoracaceae</taxon>
        <taxon>Bacteriovorax</taxon>
    </lineage>
</organism>
<dbReference type="InterPro" id="IPR021253">
    <property type="entry name" value="ZrgA-like"/>
</dbReference>
<dbReference type="Proteomes" id="UP001302274">
    <property type="component" value="Unassembled WGS sequence"/>
</dbReference>
<dbReference type="Pfam" id="PF10986">
    <property type="entry name" value="ZrgA"/>
    <property type="match status" value="1"/>
</dbReference>
<dbReference type="EMBL" id="JAYGJQ010000001">
    <property type="protein sequence ID" value="MEA9356371.1"/>
    <property type="molecule type" value="Genomic_DNA"/>
</dbReference>
<evidence type="ECO:0000256" key="1">
    <source>
        <dbReference type="SAM" id="SignalP"/>
    </source>
</evidence>
<comment type="caution">
    <text evidence="2">The sequence shown here is derived from an EMBL/GenBank/DDBJ whole genome shotgun (WGS) entry which is preliminary data.</text>
</comment>
<feature type="signal peptide" evidence="1">
    <location>
        <begin position="1"/>
        <end position="16"/>
    </location>
</feature>
<sequence>MSLILSTLLLSSVALAASHHDHAKGLGAHEHGAIKLGMAVEGKTIDLDLDGPAESFFGFEYTPSTAKEKKAFNDAESLWTKDLLTKLFVLDKKLGCTSSEVSFKQEIDEEETKEAQAKLKKGERKESGIHSDVEAKAKIICTQDLKGQTVVVSLKKSYPHIKKLSIDLVGSEVKSINAKAVEEVKL</sequence>
<feature type="chain" id="PRO_5046668865" evidence="1">
    <location>
        <begin position="17"/>
        <end position="186"/>
    </location>
</feature>
<evidence type="ECO:0000313" key="3">
    <source>
        <dbReference type="Proteomes" id="UP001302274"/>
    </source>
</evidence>
<reference evidence="2 3" key="1">
    <citation type="submission" date="2023-11" db="EMBL/GenBank/DDBJ databases">
        <title>A Novel Polar Bacteriovorax (B. antarcticus) Isolated from the Biocrust in Antarctica.</title>
        <authorList>
            <person name="Mun W."/>
            <person name="Choi S.Y."/>
            <person name="Mitchell R.J."/>
        </authorList>
    </citation>
    <scope>NUCLEOTIDE SEQUENCE [LARGE SCALE GENOMIC DNA]</scope>
    <source>
        <strain evidence="2 3">PP10</strain>
    </source>
</reference>